<protein>
    <submittedName>
        <fullName evidence="1">Uncharacterized protein</fullName>
    </submittedName>
</protein>
<comment type="caution">
    <text evidence="1">The sequence shown here is derived from an EMBL/GenBank/DDBJ whole genome shotgun (WGS) entry which is preliminary data.</text>
</comment>
<evidence type="ECO:0000313" key="2">
    <source>
        <dbReference type="Proteomes" id="UP001057402"/>
    </source>
</evidence>
<gene>
    <name evidence="1" type="ORF">MLD38_031001</name>
</gene>
<dbReference type="EMBL" id="CM042888">
    <property type="protein sequence ID" value="KAI4325619.1"/>
    <property type="molecule type" value="Genomic_DNA"/>
</dbReference>
<organism evidence="1 2">
    <name type="scientific">Melastoma candidum</name>
    <dbReference type="NCBI Taxonomy" id="119954"/>
    <lineage>
        <taxon>Eukaryota</taxon>
        <taxon>Viridiplantae</taxon>
        <taxon>Streptophyta</taxon>
        <taxon>Embryophyta</taxon>
        <taxon>Tracheophyta</taxon>
        <taxon>Spermatophyta</taxon>
        <taxon>Magnoliopsida</taxon>
        <taxon>eudicotyledons</taxon>
        <taxon>Gunneridae</taxon>
        <taxon>Pentapetalae</taxon>
        <taxon>rosids</taxon>
        <taxon>malvids</taxon>
        <taxon>Myrtales</taxon>
        <taxon>Melastomataceae</taxon>
        <taxon>Melastomatoideae</taxon>
        <taxon>Melastomateae</taxon>
        <taxon>Melastoma</taxon>
    </lineage>
</organism>
<accession>A0ACB9MND9</accession>
<name>A0ACB9MND9_9MYRT</name>
<reference evidence="2" key="1">
    <citation type="journal article" date="2023" name="Front. Plant Sci.">
        <title>Chromosomal-level genome assembly of Melastoma candidum provides insights into trichome evolution.</title>
        <authorList>
            <person name="Zhong Y."/>
            <person name="Wu W."/>
            <person name="Sun C."/>
            <person name="Zou P."/>
            <person name="Liu Y."/>
            <person name="Dai S."/>
            <person name="Zhou R."/>
        </authorList>
    </citation>
    <scope>NUCLEOTIDE SEQUENCE [LARGE SCALE GENOMIC DNA]</scope>
</reference>
<sequence length="321" mass="34808">MSSGTARGVSQQDIQLVQNLIEQCLQLYMNQKEVVETLLIKAKIEPGFTKLVWQKLEEENREFFEAYYLRLTVKHQITEFNKLLEQQVQLMHQMHPGSVPTLPNANGTRVSPLQLNSTCYATDLSGHGVGAENIHLPVGAPSVPGVFTNGGSALPATLQEISAHLNGIDSTSNMLHNQSMNMGLISGMNGGSMIKNEAGYPGGSYIFSAGVDALDARPAVGAPSVPSFSSVDSAPHPLNEPVFGVESGSYDLLGSIPRSFSLSDLTADFSQSSDILEYPRSPFLGPDADHFLESRDRGDQGDDRRLNLITENLSYSDFCSD</sequence>
<dbReference type="Proteomes" id="UP001057402">
    <property type="component" value="Chromosome 9"/>
</dbReference>
<proteinExistence type="predicted"/>
<evidence type="ECO:0000313" key="1">
    <source>
        <dbReference type="EMBL" id="KAI4325619.1"/>
    </source>
</evidence>
<keyword evidence="2" id="KW-1185">Reference proteome</keyword>